<comment type="caution">
    <text evidence="5">The sequence shown here is derived from an EMBL/GenBank/DDBJ whole genome shotgun (WGS) entry which is preliminary data.</text>
</comment>
<dbReference type="PRINTS" id="PR00032">
    <property type="entry name" value="HTHARAC"/>
</dbReference>
<evidence type="ECO:0000256" key="3">
    <source>
        <dbReference type="ARBA" id="ARBA00023163"/>
    </source>
</evidence>
<organism evidence="5 6">
    <name type="scientific">Paenibacillus helianthi</name>
    <dbReference type="NCBI Taxonomy" id="1349432"/>
    <lineage>
        <taxon>Bacteria</taxon>
        <taxon>Bacillati</taxon>
        <taxon>Bacillota</taxon>
        <taxon>Bacilli</taxon>
        <taxon>Bacillales</taxon>
        <taxon>Paenibacillaceae</taxon>
        <taxon>Paenibacillus</taxon>
    </lineage>
</organism>
<dbReference type="RefSeq" id="WP_074107414.1">
    <property type="nucleotide sequence ID" value="NZ_LVWI01000035.1"/>
</dbReference>
<keyword evidence="2" id="KW-0238">DNA-binding</keyword>
<dbReference type="Proteomes" id="UP000186058">
    <property type="component" value="Unassembled WGS sequence"/>
</dbReference>
<keyword evidence="1" id="KW-0805">Transcription regulation</keyword>
<dbReference type="SMART" id="SM00342">
    <property type="entry name" value="HTH_ARAC"/>
    <property type="match status" value="1"/>
</dbReference>
<dbReference type="Pfam" id="PF12833">
    <property type="entry name" value="HTH_18"/>
    <property type="match status" value="1"/>
</dbReference>
<protein>
    <recommendedName>
        <fullName evidence="4">HTH araC/xylS-type domain-containing protein</fullName>
    </recommendedName>
</protein>
<evidence type="ECO:0000259" key="4">
    <source>
        <dbReference type="PROSITE" id="PS01124"/>
    </source>
</evidence>
<dbReference type="PANTHER" id="PTHR47504:SF5">
    <property type="entry name" value="RIGHT ORIGIN-BINDING PROTEIN"/>
    <property type="match status" value="1"/>
</dbReference>
<dbReference type="PANTHER" id="PTHR47504">
    <property type="entry name" value="RIGHT ORIGIN-BINDING PROTEIN"/>
    <property type="match status" value="1"/>
</dbReference>
<name>A0ABX3ETL7_9BACL</name>
<proteinExistence type="predicted"/>
<dbReference type="InterPro" id="IPR050959">
    <property type="entry name" value="MarA-like"/>
</dbReference>
<evidence type="ECO:0000256" key="1">
    <source>
        <dbReference type="ARBA" id="ARBA00023015"/>
    </source>
</evidence>
<dbReference type="InterPro" id="IPR009057">
    <property type="entry name" value="Homeodomain-like_sf"/>
</dbReference>
<dbReference type="EMBL" id="LVWI01000035">
    <property type="protein sequence ID" value="OKP87538.1"/>
    <property type="molecule type" value="Genomic_DNA"/>
</dbReference>
<sequence>MDNLNAFESVVEYLENIIPTSDEVDYSVISKIAGCPAPLFQRIFTYISGISINEYLRRRRLTLAGHDLRNSSEKIIDIATKYGFNSHASFTRAFREHHNVSPSSVRKDREKLSDHPRTSFTNIRIVGGKRIMAELKKIEYAQFGSRKIVGMMKMTSFQKAGEECWGSAIKEGVFDKIQQEVGKWICKDIDDYIGLGHMSKFEGKDNFQYIIGKYVELDAPVPENMYAADIPAGTVAKIWIEADYLNDIIDSAYLICSEAIEKTGYKIDFGNFYWCDVYTYDRYCTPLEKGQKIILDYLLPVIKDE</sequence>
<accession>A0ABX3ETL7</accession>
<dbReference type="InterPro" id="IPR020449">
    <property type="entry name" value="Tscrpt_reg_AraC-type_HTH"/>
</dbReference>
<evidence type="ECO:0000313" key="6">
    <source>
        <dbReference type="Proteomes" id="UP000186058"/>
    </source>
</evidence>
<reference evidence="5 6" key="1">
    <citation type="submission" date="2016-03" db="EMBL/GenBank/DDBJ databases">
        <authorList>
            <person name="Sant'Anna F.H."/>
            <person name="Ambrosini A."/>
            <person name="Souza R."/>
            <person name="Bach E."/>
            <person name="Fernandes G."/>
            <person name="Balsanelli E."/>
            <person name="Baura V.A."/>
            <person name="Souza E.M."/>
            <person name="Passaglia L."/>
        </authorList>
    </citation>
    <scope>NUCLEOTIDE SEQUENCE [LARGE SCALE GENOMIC DNA]</scope>
    <source>
        <strain evidence="5 6">P26E</strain>
    </source>
</reference>
<dbReference type="PROSITE" id="PS01124">
    <property type="entry name" value="HTH_ARAC_FAMILY_2"/>
    <property type="match status" value="1"/>
</dbReference>
<dbReference type="SUPFAM" id="SSF55136">
    <property type="entry name" value="Probable bacterial effector-binding domain"/>
    <property type="match status" value="1"/>
</dbReference>
<keyword evidence="6" id="KW-1185">Reference proteome</keyword>
<evidence type="ECO:0000313" key="5">
    <source>
        <dbReference type="EMBL" id="OKP87538.1"/>
    </source>
</evidence>
<dbReference type="Gene3D" id="3.20.80.10">
    <property type="entry name" value="Regulatory factor, effector binding domain"/>
    <property type="match status" value="1"/>
</dbReference>
<dbReference type="SUPFAM" id="SSF46689">
    <property type="entry name" value="Homeodomain-like"/>
    <property type="match status" value="1"/>
</dbReference>
<dbReference type="InterPro" id="IPR011256">
    <property type="entry name" value="Reg_factor_effector_dom_sf"/>
</dbReference>
<keyword evidence="3" id="KW-0804">Transcription</keyword>
<dbReference type="InterPro" id="IPR018060">
    <property type="entry name" value="HTH_AraC"/>
</dbReference>
<gene>
    <name evidence="5" type="ORF">A3844_10790</name>
</gene>
<evidence type="ECO:0000256" key="2">
    <source>
        <dbReference type="ARBA" id="ARBA00023125"/>
    </source>
</evidence>
<feature type="domain" description="HTH araC/xylS-type" evidence="4">
    <location>
        <begin position="8"/>
        <end position="108"/>
    </location>
</feature>
<dbReference type="Gene3D" id="1.10.10.60">
    <property type="entry name" value="Homeodomain-like"/>
    <property type="match status" value="1"/>
</dbReference>